<keyword evidence="2" id="KW-1185">Reference proteome</keyword>
<gene>
    <name evidence="1" type="ORF">KDK92_06725</name>
</gene>
<evidence type="ECO:0000313" key="1">
    <source>
        <dbReference type="EMBL" id="MCM1989429.1"/>
    </source>
</evidence>
<dbReference type="PANTHER" id="PTHR34387">
    <property type="entry name" value="SLR1258 PROTEIN"/>
    <property type="match status" value="1"/>
</dbReference>
<dbReference type="RefSeq" id="WP_250858425.1">
    <property type="nucleotide sequence ID" value="NZ_JAGSOJ010000001.1"/>
</dbReference>
<dbReference type="PANTHER" id="PTHR34387:SF1">
    <property type="entry name" value="PERIPLASMIC IMMUNOGENIC PROTEIN"/>
    <property type="match status" value="1"/>
</dbReference>
<reference evidence="1" key="1">
    <citation type="journal article" date="2021" name="mSystems">
        <title>Bacteria and Archaea Synergistically Convert Glycine Betaine to Biogenic Methane in the Formosa Cold Seep of the South China Sea.</title>
        <authorList>
            <person name="Li L."/>
            <person name="Zhang W."/>
            <person name="Zhang S."/>
            <person name="Song L."/>
            <person name="Sun Q."/>
            <person name="Zhang H."/>
            <person name="Xiang H."/>
            <person name="Dong X."/>
        </authorList>
    </citation>
    <scope>NUCLEOTIDE SEQUENCE</scope>
    <source>
        <strain evidence="1">ZWT</strain>
    </source>
</reference>
<protein>
    <submittedName>
        <fullName evidence="1">SIMPL domain-containing protein</fullName>
    </submittedName>
</protein>
<dbReference type="Pfam" id="PF04402">
    <property type="entry name" value="SIMPL"/>
    <property type="match status" value="1"/>
</dbReference>
<proteinExistence type="predicted"/>
<dbReference type="AlphaFoldDB" id="A0A9J6P0K7"/>
<accession>A0A9J6P0K7</accession>
<reference evidence="1" key="2">
    <citation type="submission" date="2021-04" db="EMBL/GenBank/DDBJ databases">
        <authorList>
            <person name="Dong X."/>
        </authorList>
    </citation>
    <scope>NUCLEOTIDE SEQUENCE</scope>
    <source>
        <strain evidence="1">ZWT</strain>
    </source>
</reference>
<dbReference type="EMBL" id="JAGSOJ010000001">
    <property type="protein sequence ID" value="MCM1989429.1"/>
    <property type="molecule type" value="Genomic_DNA"/>
</dbReference>
<dbReference type="Proteomes" id="UP001056429">
    <property type="component" value="Unassembled WGS sequence"/>
</dbReference>
<dbReference type="Gene3D" id="3.30.70.2970">
    <property type="entry name" value="Protein of unknown function (DUF541), domain 2"/>
    <property type="match status" value="1"/>
</dbReference>
<sequence length="224" mass="25349">MYNLMTPFGLNRNNEKDYNIKVWGEGSVNAKPDQAIISLGVVTKDKNVKNAKEENTLLSNQVIKGLMKIGINEDDIETATYTISPMYDYQDGKKSLRGYEVKHMFKITIKDISKVSEVIDVATESGANVINYIRFEVSNPDFYYNQALEKAVISARKKGEVVAKTLGVNINKIPLRVSEKDMHQIKPYYERTGLAVMDGATPIQLGNVEFKSRVSVVFQYEMFE</sequence>
<comment type="caution">
    <text evidence="1">The sequence shown here is derived from an EMBL/GenBank/DDBJ whole genome shotgun (WGS) entry which is preliminary data.</text>
</comment>
<dbReference type="InterPro" id="IPR007497">
    <property type="entry name" value="SIMPL/DUF541"/>
</dbReference>
<dbReference type="Gene3D" id="3.30.110.170">
    <property type="entry name" value="Protein of unknown function (DUF541), domain 1"/>
    <property type="match status" value="1"/>
</dbReference>
<evidence type="ECO:0000313" key="2">
    <source>
        <dbReference type="Proteomes" id="UP001056429"/>
    </source>
</evidence>
<name>A0A9J6P0K7_9CLOT</name>
<dbReference type="GO" id="GO:0006974">
    <property type="term" value="P:DNA damage response"/>
    <property type="evidence" value="ECO:0007669"/>
    <property type="project" value="TreeGrafter"/>
</dbReference>
<organism evidence="1 2">
    <name type="scientific">Oceanirhabdus seepicola</name>
    <dbReference type="NCBI Taxonomy" id="2828781"/>
    <lineage>
        <taxon>Bacteria</taxon>
        <taxon>Bacillati</taxon>
        <taxon>Bacillota</taxon>
        <taxon>Clostridia</taxon>
        <taxon>Eubacteriales</taxon>
        <taxon>Clostridiaceae</taxon>
        <taxon>Oceanirhabdus</taxon>
    </lineage>
</organism>
<dbReference type="InterPro" id="IPR052022">
    <property type="entry name" value="26kDa_periplasmic_antigen"/>
</dbReference>